<proteinExistence type="predicted"/>
<dbReference type="GeneID" id="69039676"/>
<feature type="region of interest" description="Disordered" evidence="2">
    <location>
        <begin position="100"/>
        <end position="124"/>
    </location>
</feature>
<feature type="compositionally biased region" description="Low complexity" evidence="2">
    <location>
        <begin position="366"/>
        <end position="380"/>
    </location>
</feature>
<feature type="domain" description="C2H2-type" evidence="3">
    <location>
        <begin position="685"/>
        <end position="712"/>
    </location>
</feature>
<dbReference type="GO" id="GO:0008270">
    <property type="term" value="F:zinc ion binding"/>
    <property type="evidence" value="ECO:0007669"/>
    <property type="project" value="UniProtKB-KW"/>
</dbReference>
<feature type="compositionally biased region" description="Basic and acidic residues" evidence="2">
    <location>
        <begin position="343"/>
        <end position="358"/>
    </location>
</feature>
<reference evidence="4" key="1">
    <citation type="submission" date="2009-02" db="EMBL/GenBank/DDBJ databases">
        <title>The Genome Sequence of Ajellomyces capsulatus strain G186AR.</title>
        <authorList>
            <consortium name="The Broad Institute Genome Sequencing Platform"/>
            <person name="Champion M."/>
            <person name="Cuomo C."/>
            <person name="Ma L.-J."/>
            <person name="Henn M.R."/>
            <person name="Sil A."/>
            <person name="Goldman B."/>
            <person name="Young S.K."/>
            <person name="Kodira C.D."/>
            <person name="Zeng Q."/>
            <person name="Koehrsen M."/>
            <person name="Alvarado L."/>
            <person name="Berlin A."/>
            <person name="Borenstein D."/>
            <person name="Chen Z."/>
            <person name="Engels R."/>
            <person name="Freedman E."/>
            <person name="Gellesch M."/>
            <person name="Goldberg J."/>
            <person name="Griggs A."/>
            <person name="Gujja S."/>
            <person name="Heiman D."/>
            <person name="Hepburn T."/>
            <person name="Howarth C."/>
            <person name="Jen D."/>
            <person name="Larson L."/>
            <person name="Lewis B."/>
            <person name="Mehta T."/>
            <person name="Park D."/>
            <person name="Pearson M."/>
            <person name="Roberts A."/>
            <person name="Saif S."/>
            <person name="Shea T."/>
            <person name="Shenoy N."/>
            <person name="Sisk P."/>
            <person name="Stolte C."/>
            <person name="Sykes S."/>
            <person name="Walk T."/>
            <person name="White J."/>
            <person name="Yandava C."/>
            <person name="Klein B."/>
            <person name="McEwen J.G."/>
            <person name="Puccia R."/>
            <person name="Goldman G.H."/>
            <person name="Felipe M.S."/>
            <person name="Nino-Vega G."/>
            <person name="San-Blas G."/>
            <person name="Taylor J."/>
            <person name="Mendoza L."/>
            <person name="Galagan J."/>
            <person name="Nusbaum C."/>
            <person name="Birren B."/>
        </authorList>
    </citation>
    <scope>NUCLEOTIDE SEQUENCE</scope>
    <source>
        <strain evidence="4">G186AR</strain>
    </source>
</reference>
<organism evidence="4 5">
    <name type="scientific">Ajellomyces capsulatus (strain G186AR / H82 / ATCC MYA-2454 / RMSCC 2432)</name>
    <name type="common">Darling's disease fungus</name>
    <name type="synonym">Histoplasma capsulatum</name>
    <dbReference type="NCBI Taxonomy" id="447093"/>
    <lineage>
        <taxon>Eukaryota</taxon>
        <taxon>Fungi</taxon>
        <taxon>Dikarya</taxon>
        <taxon>Ascomycota</taxon>
        <taxon>Pezizomycotina</taxon>
        <taxon>Eurotiomycetes</taxon>
        <taxon>Eurotiomycetidae</taxon>
        <taxon>Onygenales</taxon>
        <taxon>Ajellomycetaceae</taxon>
        <taxon>Histoplasma</taxon>
    </lineage>
</organism>
<dbReference type="SMART" id="SM00355">
    <property type="entry name" value="ZnF_C2H2"/>
    <property type="match status" value="2"/>
</dbReference>
<gene>
    <name evidence="4" type="ORF">HCBG_06660</name>
</gene>
<sequence length="1085" mass="120599">MSGLGGYGSYVRGIWVSLYFFCDFPLWSKQLWLWDLGWKLSEGLPKRFIGVVCRHVGRFIFLSSIIQADKCAINKRLVESSHSFSTADAHCTVQDTPADKRASELAPSPNSDPRSSLAPTPWVQHPANQRGSWLAYQADTMLRLGTRLLSRLVLGDGRIPLPDPLSGSPPCTFLTPFISISRSCLHSSLCAAILSHPFAPSTARESLARRLRLVSSSSALALIHFCFPGTPPLPPRRNMKLKKGATFHSPTTPPSEDSDPIFNIHSLLRRSPTCPKALEDVIAAGEGRRAVFLDKFERSPYGLGSDLSAPRLDNTFCDNDSPVPRGMPEARMTNTDPMNEVDSIQKDKTFKPVRDQDRRRRLSCDSGIGSSISGASMSSSVDTREQVRKATHSFQEEGKIVSTQSAITRSISSTTALAQIPSFGVAARKHIDRFILVPILREKRLSPFHPLIRSVPQRIESKEIACLRDLEKTILFLAPVSQIRNPDNVPDVAHTINRHLKRYTQSKAVYLGFCEFTIQCLHTTVGYLNDRDQRRPSDRPYTNGYFLDLVEQMRQYAALVGATRERQGPRPRSRIAENNMEYSSYVYALGHTTSTVYIGSRNSLLSDEEVTLEGGLGATGRPAELVRRKKDKQAISLRTGNPYDEKASPAVPIMKRSLSMESCDDGVARSMARRKKNAPPLDINQKCKDCDKVFKRPCDLTKHEKTHSRPWKCAEKSCKYFEIGWPTEKERDRHVNDKHSKSPPLFKCHFAPCTYQSKRQSNCKQHMEKAHGWVYIRSKNNGKSGSRVSGSTSGQPTPRTPNIQTPNSGVMDLPTPQSHPGPSPYAPNVSPYDQSLQYTGPSPVLEAGDPNEYVPSLDMHIPSVPSSATTPDGTGPMGPGSLTDESPFEPTHPTPNFNVDFDNLDNEYTVMNMQLLTPAQSVEVHGLRSFSRNPSPTCPEPQQKSNINHNLSSAGQGNLMLYSPNSQERERDLDLDLDIDMDEGFHDGYDNYHNHNSHIGMGKPNGDFTLLESPSTTSIDGISKHANFDHSLGSQRNVHNFPALDSFANGDGGRFTDSDAARGWPDQIDPMDLHRDVDEYIMGGF</sequence>
<dbReference type="PROSITE" id="PS50157">
    <property type="entry name" value="ZINC_FINGER_C2H2_2"/>
    <property type="match status" value="1"/>
</dbReference>
<dbReference type="PROSITE" id="PS00028">
    <property type="entry name" value="ZINC_FINGER_C2H2_1"/>
    <property type="match status" value="1"/>
</dbReference>
<keyword evidence="1" id="KW-0863">Zinc-finger</keyword>
<dbReference type="InterPro" id="IPR013087">
    <property type="entry name" value="Znf_C2H2_type"/>
</dbReference>
<evidence type="ECO:0000256" key="1">
    <source>
        <dbReference type="PROSITE-ProRule" id="PRU00042"/>
    </source>
</evidence>
<dbReference type="HOGENOM" id="CLU_008243_0_0_1"/>
<evidence type="ECO:0000259" key="3">
    <source>
        <dbReference type="PROSITE" id="PS50157"/>
    </source>
</evidence>
<dbReference type="STRING" id="447093.C0NUP6"/>
<evidence type="ECO:0000313" key="5">
    <source>
        <dbReference type="Proteomes" id="UP000001631"/>
    </source>
</evidence>
<feature type="compositionally biased region" description="Polar residues" evidence="2">
    <location>
        <begin position="778"/>
        <end position="808"/>
    </location>
</feature>
<dbReference type="RefSeq" id="XP_045285190.1">
    <property type="nucleotide sequence ID" value="XM_045433709.1"/>
</dbReference>
<protein>
    <submittedName>
        <fullName evidence="4">Zinc finger transcription factor ace1</fullName>
    </submittedName>
</protein>
<keyword evidence="1" id="KW-0479">Metal-binding</keyword>
<feature type="compositionally biased region" description="Polar residues" evidence="2">
    <location>
        <begin position="108"/>
        <end position="118"/>
    </location>
</feature>
<keyword evidence="5" id="KW-1185">Reference proteome</keyword>
<dbReference type="VEuPathDB" id="FungiDB:I7I50_12573"/>
<feature type="compositionally biased region" description="Basic and acidic residues" evidence="2">
    <location>
        <begin position="382"/>
        <end position="392"/>
    </location>
</feature>
<feature type="region of interest" description="Disordered" evidence="2">
    <location>
        <begin position="865"/>
        <end position="888"/>
    </location>
</feature>
<feature type="region of interest" description="Disordered" evidence="2">
    <location>
        <begin position="317"/>
        <end position="392"/>
    </location>
</feature>
<keyword evidence="1" id="KW-0862">Zinc</keyword>
<dbReference type="AlphaFoldDB" id="C0NUP6"/>
<dbReference type="Proteomes" id="UP000001631">
    <property type="component" value="Unassembled WGS sequence"/>
</dbReference>
<evidence type="ECO:0000256" key="2">
    <source>
        <dbReference type="SAM" id="MobiDB-lite"/>
    </source>
</evidence>
<feature type="region of interest" description="Disordered" evidence="2">
    <location>
        <begin position="776"/>
        <end position="830"/>
    </location>
</feature>
<accession>C0NUP6</accession>
<evidence type="ECO:0000313" key="4">
    <source>
        <dbReference type="EMBL" id="EEH04709.1"/>
    </source>
</evidence>
<name>C0NUP6_AJECG</name>
<dbReference type="InParanoid" id="C0NUP6"/>
<dbReference type="EMBL" id="GG663372">
    <property type="protein sequence ID" value="EEH04709.1"/>
    <property type="molecule type" value="Genomic_DNA"/>
</dbReference>